<dbReference type="SUPFAM" id="SSF88723">
    <property type="entry name" value="PIN domain-like"/>
    <property type="match status" value="1"/>
</dbReference>
<name>A0ABR2FUV3_9ROSI</name>
<evidence type="ECO:0000313" key="5">
    <source>
        <dbReference type="EMBL" id="KAK8588033.1"/>
    </source>
</evidence>
<accession>A0ABR2FUV3</accession>
<sequence>MMDCLYAKYCVMAELEKLGQKYRAALRIAKDHRFERLPCIHKGTFADDCIVERVSQAGTLCLHKCFIVATCDKDLKRRIRKVPGVPIMYITQHKYSIERLPEATIGGGDLFGYFEGNHDVYFSDDMAAELCCPYEPVLILSIVCFSLFDQMKPLNHSHDLPPPGNKGRTYACSCMIFLRRTDGAKLTLVILSAGGSSSASPDNIPNGRIILQEPNMGAANQGNAVIIHNNYITGFKKKIERFRDYGLRLVDDRALGTPLGRL</sequence>
<evidence type="ECO:0000256" key="3">
    <source>
        <dbReference type="ARBA" id="ARBA00022552"/>
    </source>
</evidence>
<comment type="subcellular location">
    <subcellularLocation>
        <location evidence="1">Nucleus</location>
        <location evidence="1">Nucleolus</location>
    </subcellularLocation>
</comment>
<dbReference type="InterPro" id="IPR037503">
    <property type="entry name" value="Fcf1_PIN"/>
</dbReference>
<evidence type="ECO:0008006" key="7">
    <source>
        <dbReference type="Google" id="ProtNLM"/>
    </source>
</evidence>
<dbReference type="PANTHER" id="PTHR12416">
    <property type="entry name" value="RRNA-PROCESSING PROTEIN UTP23 HOMOLOG"/>
    <property type="match status" value="1"/>
</dbReference>
<evidence type="ECO:0000256" key="4">
    <source>
        <dbReference type="ARBA" id="ARBA00023242"/>
    </source>
</evidence>
<keyword evidence="3" id="KW-0698">rRNA processing</keyword>
<evidence type="ECO:0000256" key="2">
    <source>
        <dbReference type="ARBA" id="ARBA00022517"/>
    </source>
</evidence>
<dbReference type="EMBL" id="JBBPBM010000004">
    <property type="protein sequence ID" value="KAK8588033.1"/>
    <property type="molecule type" value="Genomic_DNA"/>
</dbReference>
<comment type="caution">
    <text evidence="5">The sequence shown here is derived from an EMBL/GenBank/DDBJ whole genome shotgun (WGS) entry which is preliminary data.</text>
</comment>
<dbReference type="CDD" id="cd09864">
    <property type="entry name" value="PIN_Fcf1-like"/>
    <property type="match status" value="1"/>
</dbReference>
<keyword evidence="6" id="KW-1185">Reference proteome</keyword>
<evidence type="ECO:0000256" key="1">
    <source>
        <dbReference type="ARBA" id="ARBA00004604"/>
    </source>
</evidence>
<reference evidence="5 6" key="1">
    <citation type="journal article" date="2024" name="G3 (Bethesda)">
        <title>Genome assembly of Hibiscus sabdariffa L. provides insights into metabolisms of medicinal natural products.</title>
        <authorList>
            <person name="Kim T."/>
        </authorList>
    </citation>
    <scope>NUCLEOTIDE SEQUENCE [LARGE SCALE GENOMIC DNA]</scope>
    <source>
        <strain evidence="5">TK-2024</strain>
        <tissue evidence="5">Old leaves</tissue>
    </source>
</reference>
<dbReference type="InterPro" id="IPR006984">
    <property type="entry name" value="Fcf1/UTP23"/>
</dbReference>
<keyword evidence="2" id="KW-0690">Ribosome biogenesis</keyword>
<gene>
    <name evidence="5" type="ORF">V6N12_022492</name>
</gene>
<proteinExistence type="predicted"/>
<protein>
    <recommendedName>
        <fullName evidence="7">PIN domain-like family protein</fullName>
    </recommendedName>
</protein>
<dbReference type="Pfam" id="PF04900">
    <property type="entry name" value="Fcf1"/>
    <property type="match status" value="1"/>
</dbReference>
<organism evidence="5 6">
    <name type="scientific">Hibiscus sabdariffa</name>
    <name type="common">roselle</name>
    <dbReference type="NCBI Taxonomy" id="183260"/>
    <lineage>
        <taxon>Eukaryota</taxon>
        <taxon>Viridiplantae</taxon>
        <taxon>Streptophyta</taxon>
        <taxon>Embryophyta</taxon>
        <taxon>Tracheophyta</taxon>
        <taxon>Spermatophyta</taxon>
        <taxon>Magnoliopsida</taxon>
        <taxon>eudicotyledons</taxon>
        <taxon>Gunneridae</taxon>
        <taxon>Pentapetalae</taxon>
        <taxon>rosids</taxon>
        <taxon>malvids</taxon>
        <taxon>Malvales</taxon>
        <taxon>Malvaceae</taxon>
        <taxon>Malvoideae</taxon>
        <taxon>Hibiscus</taxon>
    </lineage>
</organism>
<dbReference type="InterPro" id="IPR029060">
    <property type="entry name" value="PIN-like_dom_sf"/>
</dbReference>
<dbReference type="Proteomes" id="UP001472677">
    <property type="component" value="Unassembled WGS sequence"/>
</dbReference>
<evidence type="ECO:0000313" key="6">
    <source>
        <dbReference type="Proteomes" id="UP001472677"/>
    </source>
</evidence>
<keyword evidence="4" id="KW-0539">Nucleus</keyword>
<dbReference type="Gene3D" id="3.40.50.1010">
    <property type="entry name" value="5'-nuclease"/>
    <property type="match status" value="1"/>
</dbReference>